<gene>
    <name evidence="2" type="ORF">A6J80_09290</name>
    <name evidence="3" type="ORF">PY32053_02894</name>
</gene>
<dbReference type="KEGG" id="pye:A6J80_09290"/>
<proteinExistence type="inferred from homology"/>
<dbReference type="PANTHER" id="PTHR13812">
    <property type="entry name" value="KETIMINE REDUCTASE MU-CRYSTALLIN"/>
    <property type="match status" value="1"/>
</dbReference>
<dbReference type="FunFam" id="3.40.50.720:FF:000311">
    <property type="entry name" value="Ornithine cyclodeaminase"/>
    <property type="match status" value="1"/>
</dbReference>
<evidence type="ECO:0000313" key="2">
    <source>
        <dbReference type="EMBL" id="ARC36549.1"/>
    </source>
</evidence>
<dbReference type="eggNOG" id="COG2423">
    <property type="taxonomic scope" value="Bacteria"/>
</dbReference>
<dbReference type="RefSeq" id="WP_080621223.1">
    <property type="nucleotide sequence ID" value="NZ_CAWMZI010000001.1"/>
</dbReference>
<dbReference type="Pfam" id="PF02423">
    <property type="entry name" value="OCD_Mu_crystall"/>
    <property type="match status" value="1"/>
</dbReference>
<dbReference type="Gene3D" id="3.30.1780.10">
    <property type="entry name" value="ornithine cyclodeaminase, domain 1"/>
    <property type="match status" value="1"/>
</dbReference>
<organism evidence="2 4">
    <name type="scientific">Paracoccus yeei</name>
    <dbReference type="NCBI Taxonomy" id="147645"/>
    <lineage>
        <taxon>Bacteria</taxon>
        <taxon>Pseudomonadati</taxon>
        <taxon>Pseudomonadota</taxon>
        <taxon>Alphaproteobacteria</taxon>
        <taxon>Rhodobacterales</taxon>
        <taxon>Paracoccaceae</taxon>
        <taxon>Paracoccus</taxon>
    </lineage>
</organism>
<dbReference type="Proteomes" id="UP000272010">
    <property type="component" value="Chromosome"/>
</dbReference>
<dbReference type="InterPro" id="IPR023401">
    <property type="entry name" value="ODC_N"/>
</dbReference>
<reference evidence="3" key="3">
    <citation type="journal article" date="2018" name="Front. Microbiol.">
        <title>Genome Structure of the Opportunistic Pathogen Paracoccus yeei (Alphaproteobacteria) and Identification of Putative Virulence Factors.</title>
        <authorList>
            <person name="Lasek R."/>
            <person name="Szuplewska M."/>
            <person name="Mitura M."/>
            <person name="Decewicz P."/>
            <person name="Chmielowska C."/>
            <person name="Pawlot A."/>
            <person name="Sentkowska D."/>
            <person name="Czarnecki J."/>
            <person name="Bartosik D."/>
        </authorList>
    </citation>
    <scope>NUCLEOTIDE SEQUENCE</scope>
    <source>
        <strain evidence="3">CCUG 32053</strain>
    </source>
</reference>
<reference evidence="2" key="2">
    <citation type="submission" date="2017-12" db="EMBL/GenBank/DDBJ databases">
        <title>FDA dAtabase for Regulatory Grade micrObial Sequences (FDA-ARGOS): Supporting development and validation of Infectious Disease Dx tests.</title>
        <authorList>
            <person name="Campos J."/>
            <person name="Goldberg B."/>
            <person name="Tallon L."/>
            <person name="Sadzewicz L."/>
            <person name="Sengamalay N."/>
            <person name="Ott S."/>
            <person name="Godinez A."/>
            <person name="Nagaraj S."/>
            <person name="Vyas G."/>
            <person name="Aluvathingal J."/>
            <person name="Nadendla S."/>
            <person name="Geyer C."/>
            <person name="Nandy P."/>
            <person name="Hobson J."/>
            <person name="Sichtig H."/>
        </authorList>
    </citation>
    <scope>NUCLEOTIDE SEQUENCE</scope>
    <source>
        <strain evidence="2">FDAARGOS_252</strain>
    </source>
</reference>
<dbReference type="InterPro" id="IPR003462">
    <property type="entry name" value="ODC_Mu_crystall"/>
</dbReference>
<evidence type="ECO:0000313" key="5">
    <source>
        <dbReference type="Proteomes" id="UP000272010"/>
    </source>
</evidence>
<dbReference type="EMBL" id="CP020442">
    <property type="protein sequence ID" value="ARC36549.1"/>
    <property type="molecule type" value="Genomic_DNA"/>
</dbReference>
<protein>
    <submittedName>
        <fullName evidence="2">Ornithine cyclodeaminase</fullName>
        <ecNumber evidence="3">1.5.1.49</ecNumber>
    </submittedName>
</protein>
<evidence type="ECO:0000256" key="1">
    <source>
        <dbReference type="ARBA" id="ARBA00008903"/>
    </source>
</evidence>
<dbReference type="SUPFAM" id="SSF51735">
    <property type="entry name" value="NAD(P)-binding Rossmann-fold domains"/>
    <property type="match status" value="1"/>
</dbReference>
<keyword evidence="3" id="KW-0560">Oxidoreductase</keyword>
<evidence type="ECO:0000313" key="3">
    <source>
        <dbReference type="EMBL" id="AYF02482.1"/>
    </source>
</evidence>
<dbReference type="InterPro" id="IPR036291">
    <property type="entry name" value="NAD(P)-bd_dom_sf"/>
</dbReference>
<dbReference type="AlphaFoldDB" id="A0A1V0GS71"/>
<dbReference type="Proteomes" id="UP000191257">
    <property type="component" value="Chromosome"/>
</dbReference>
<accession>A0A1V0GS71</accession>
<keyword evidence="4" id="KW-1185">Reference proteome</keyword>
<sequence>MTDATSRPQLVFYEEAAPRLTWPDAVQAIRQGHALAPAEIRDSFLGPPEGTMMSRSAYIPGLGYGAKCFTVLDANAARGLPTVQGAMLVFAPDTGSLQAIIDSRLVTEFKTAADSVLGASLLARPDSRRLLVVGAGTVAESLVRAYTAALPGIDEVTLWARRPEQAQALVARLADVPARLAVAQDLPGALARADIVSSATMARQPVILGRHVRPGTHVDLIGAYKADMREADDDLIRRGALFVDSRATTIGHIGELAIPMAAGVIAPDHVLGDLYDLVRPDARRRTSPDEITIYKNGGGAHLDLMIAAHIARIMASA</sequence>
<dbReference type="PIRSF" id="PIRSF001439">
    <property type="entry name" value="CryM"/>
    <property type="match status" value="1"/>
</dbReference>
<dbReference type="GO" id="GO:0016491">
    <property type="term" value="F:oxidoreductase activity"/>
    <property type="evidence" value="ECO:0007669"/>
    <property type="project" value="UniProtKB-KW"/>
</dbReference>
<reference evidence="5" key="4">
    <citation type="submission" date="2018-07" db="EMBL/GenBank/DDBJ databases">
        <title>Genome Structure of the Opportunistic Pathogen Paracoccus yeei (Alphaproteobacteria) and Identification of Putative Virulence Factors.</title>
        <authorList>
            <person name="Lasek R."/>
            <person name="Szuplewska M."/>
            <person name="Mitura M."/>
            <person name="Decewicz P."/>
            <person name="Chmielowska C."/>
            <person name="Pawlot A."/>
            <person name="Sentkowska D."/>
            <person name="Czarnecki J."/>
            <person name="Bartosik D."/>
        </authorList>
    </citation>
    <scope>NUCLEOTIDE SEQUENCE [LARGE SCALE GENOMIC DNA]</scope>
    <source>
        <strain evidence="5">CCUG 32053</strain>
    </source>
</reference>
<dbReference type="Gene3D" id="3.40.50.720">
    <property type="entry name" value="NAD(P)-binding Rossmann-like Domain"/>
    <property type="match status" value="1"/>
</dbReference>
<dbReference type="GO" id="GO:0005737">
    <property type="term" value="C:cytoplasm"/>
    <property type="evidence" value="ECO:0007669"/>
    <property type="project" value="TreeGrafter"/>
</dbReference>
<dbReference type="EC" id="1.5.1.49" evidence="3"/>
<dbReference type="GO" id="GO:0019752">
    <property type="term" value="P:carboxylic acid metabolic process"/>
    <property type="evidence" value="ECO:0007669"/>
    <property type="project" value="UniProtKB-ARBA"/>
</dbReference>
<evidence type="ECO:0000313" key="4">
    <source>
        <dbReference type="Proteomes" id="UP000191257"/>
    </source>
</evidence>
<dbReference type="STRING" id="147645.A6J80_09290"/>
<reference evidence="4" key="1">
    <citation type="submission" date="2017-03" db="EMBL/GenBank/DDBJ databases">
        <title>FDA dAtabase for Regulatory Grade micrObial Sequences (FDA-ARGOS): Supporting development and validation of Infectious Disease Dx tests.</title>
        <authorList>
            <person name="Minogue T."/>
            <person name="Wolcott M."/>
            <person name="Wasieloski L."/>
            <person name="Aguilar W."/>
            <person name="Moore D."/>
            <person name="Tallon L."/>
            <person name="Sadzewicz L."/>
            <person name="Sengamalay N."/>
            <person name="Ott S."/>
            <person name="Godinez A."/>
            <person name="Nagaraj S."/>
            <person name="Nadendla S."/>
            <person name="Geyer C."/>
            <person name="Sichtig H."/>
        </authorList>
    </citation>
    <scope>NUCLEOTIDE SEQUENCE [LARGE SCALE GENOMIC DNA]</scope>
    <source>
        <strain evidence="4">FDAARGOS_252</strain>
    </source>
</reference>
<dbReference type="EMBL" id="CP031078">
    <property type="protein sequence ID" value="AYF02482.1"/>
    <property type="molecule type" value="Genomic_DNA"/>
</dbReference>
<dbReference type="PANTHER" id="PTHR13812:SF19">
    <property type="entry name" value="KETIMINE REDUCTASE MU-CRYSTALLIN"/>
    <property type="match status" value="1"/>
</dbReference>
<comment type="similarity">
    <text evidence="1">Belongs to the ornithine cyclodeaminase/mu-crystallin family.</text>
</comment>
<name>A0A1V0GS71_9RHOB</name>